<dbReference type="EMBL" id="MT143985">
    <property type="protein sequence ID" value="QJA45072.1"/>
    <property type="molecule type" value="Genomic_DNA"/>
</dbReference>
<dbReference type="AlphaFoldDB" id="A0A6H1ZC85"/>
<organism evidence="1">
    <name type="scientific">viral metagenome</name>
    <dbReference type="NCBI Taxonomy" id="1070528"/>
    <lineage>
        <taxon>unclassified sequences</taxon>
        <taxon>metagenomes</taxon>
        <taxon>organismal metagenomes</taxon>
    </lineage>
</organism>
<evidence type="ECO:0000313" key="2">
    <source>
        <dbReference type="EMBL" id="QJH95071.1"/>
    </source>
</evidence>
<name>A0A6H1ZC85_9ZZZZ</name>
<reference evidence="1" key="1">
    <citation type="submission" date="2020-03" db="EMBL/GenBank/DDBJ databases">
        <title>The deep terrestrial virosphere.</title>
        <authorList>
            <person name="Holmfeldt K."/>
            <person name="Nilsson E."/>
            <person name="Simone D."/>
            <person name="Lopez-Fernandez M."/>
            <person name="Wu X."/>
            <person name="de Brujin I."/>
            <person name="Lundin D."/>
            <person name="Andersson A."/>
            <person name="Bertilsson S."/>
            <person name="Dopson M."/>
        </authorList>
    </citation>
    <scope>NUCLEOTIDE SEQUENCE</scope>
    <source>
        <strain evidence="1">TM448A00172</strain>
        <strain evidence="2">TM448B00344</strain>
    </source>
</reference>
<sequence>MKQQITITKSWYDALLEEIKSLQGAGDGYGANQAIAQLVRHVESLDVYFKEEE</sequence>
<accession>A0A6H1ZC85</accession>
<protein>
    <submittedName>
        <fullName evidence="1">Uncharacterized protein</fullName>
    </submittedName>
</protein>
<dbReference type="EMBL" id="MT144612">
    <property type="protein sequence ID" value="QJH95071.1"/>
    <property type="molecule type" value="Genomic_DNA"/>
</dbReference>
<evidence type="ECO:0000313" key="1">
    <source>
        <dbReference type="EMBL" id="QJA45072.1"/>
    </source>
</evidence>
<proteinExistence type="predicted"/>
<gene>
    <name evidence="1" type="ORF">TM448A00172_0031</name>
    <name evidence="2" type="ORF">TM448B00344_0017</name>
</gene>